<sequence length="51" mass="5664">MLDVNMHYADPFHLQVPQLDSLHLLSPPPSPPVGWEHVVEPIPTVDQALVS</sequence>
<evidence type="ECO:0000256" key="1">
    <source>
        <dbReference type="ARBA" id="ARBA00008209"/>
    </source>
</evidence>
<dbReference type="GO" id="GO:0019722">
    <property type="term" value="P:calcium-mediated signaling"/>
    <property type="evidence" value="ECO:0007669"/>
    <property type="project" value="InterPro"/>
</dbReference>
<accession>A0A0L0F1S1</accession>
<evidence type="ECO:0000313" key="3">
    <source>
        <dbReference type="Proteomes" id="UP000054560"/>
    </source>
</evidence>
<reference evidence="2 3" key="1">
    <citation type="submission" date="2011-02" db="EMBL/GenBank/DDBJ databases">
        <title>The Genome Sequence of Sphaeroforma arctica JP610.</title>
        <authorList>
            <consortium name="The Broad Institute Genome Sequencing Platform"/>
            <person name="Russ C."/>
            <person name="Cuomo C."/>
            <person name="Young S.K."/>
            <person name="Zeng Q."/>
            <person name="Gargeya S."/>
            <person name="Alvarado L."/>
            <person name="Berlin A."/>
            <person name="Chapman S.B."/>
            <person name="Chen Z."/>
            <person name="Freedman E."/>
            <person name="Gellesch M."/>
            <person name="Goldberg J."/>
            <person name="Griggs A."/>
            <person name="Gujja S."/>
            <person name="Heilman E."/>
            <person name="Heiman D."/>
            <person name="Howarth C."/>
            <person name="Mehta T."/>
            <person name="Neiman D."/>
            <person name="Pearson M."/>
            <person name="Roberts A."/>
            <person name="Saif S."/>
            <person name="Shea T."/>
            <person name="Shenoy N."/>
            <person name="Sisk P."/>
            <person name="Stolte C."/>
            <person name="Sykes S."/>
            <person name="White J."/>
            <person name="Yandava C."/>
            <person name="Burger G."/>
            <person name="Gray M.W."/>
            <person name="Holland P.W.H."/>
            <person name="King N."/>
            <person name="Lang F.B.F."/>
            <person name="Roger A.J."/>
            <person name="Ruiz-Trillo I."/>
            <person name="Haas B."/>
            <person name="Nusbaum C."/>
            <person name="Birren B."/>
        </authorList>
    </citation>
    <scope>NUCLEOTIDE SEQUENCE [LARGE SCALE GENOMIC DNA]</scope>
    <source>
        <strain evidence="2 3">JP610</strain>
    </source>
</reference>
<feature type="non-terminal residue" evidence="2">
    <location>
        <position position="51"/>
    </location>
</feature>
<gene>
    <name evidence="2" type="ORF">SARC_16824</name>
</gene>
<proteinExistence type="inferred from homology"/>
<organism evidence="2 3">
    <name type="scientific">Sphaeroforma arctica JP610</name>
    <dbReference type="NCBI Taxonomy" id="667725"/>
    <lineage>
        <taxon>Eukaryota</taxon>
        <taxon>Ichthyosporea</taxon>
        <taxon>Ichthyophonida</taxon>
        <taxon>Sphaeroforma</taxon>
    </lineage>
</organism>
<dbReference type="RefSeq" id="XP_014144549.1">
    <property type="nucleotide sequence ID" value="XM_014289074.1"/>
</dbReference>
<dbReference type="Proteomes" id="UP000054560">
    <property type="component" value="Unassembled WGS sequence"/>
</dbReference>
<dbReference type="GeneID" id="25917328"/>
<dbReference type="InterPro" id="IPR006931">
    <property type="entry name" value="Calcipressin"/>
</dbReference>
<dbReference type="EMBL" id="KQ250567">
    <property type="protein sequence ID" value="KNC70647.1"/>
    <property type="molecule type" value="Genomic_DNA"/>
</dbReference>
<protein>
    <submittedName>
        <fullName evidence="2">Uncharacterized protein</fullName>
    </submittedName>
</protein>
<name>A0A0L0F1S1_9EUKA</name>
<dbReference type="AlphaFoldDB" id="A0A0L0F1S1"/>
<comment type="similarity">
    <text evidence="1">Belongs to the RCAN family.</text>
</comment>
<dbReference type="Pfam" id="PF04847">
    <property type="entry name" value="Calcipressin"/>
    <property type="match status" value="1"/>
</dbReference>
<evidence type="ECO:0000313" key="2">
    <source>
        <dbReference type="EMBL" id="KNC70647.1"/>
    </source>
</evidence>
<keyword evidence="3" id="KW-1185">Reference proteome</keyword>